<proteinExistence type="predicted"/>
<dbReference type="InterPro" id="IPR009097">
    <property type="entry name" value="Cyclic_Pdiesterase"/>
</dbReference>
<accession>A0A7W6W4V2</accession>
<dbReference type="AlphaFoldDB" id="A0A7W6W4V2"/>
<comment type="caution">
    <text evidence="3">The sequence shown here is derived from an EMBL/GenBank/DDBJ whole genome shotgun (WGS) entry which is preliminary data.</text>
</comment>
<gene>
    <name evidence="3" type="ORF">GGD57_002295</name>
</gene>
<dbReference type="InterPro" id="IPR015069">
    <property type="entry name" value="2H-PEstase_DUF1868"/>
</dbReference>
<dbReference type="EMBL" id="JACIFY010000007">
    <property type="protein sequence ID" value="MBB4235721.1"/>
    <property type="molecule type" value="Genomic_DNA"/>
</dbReference>
<evidence type="ECO:0000259" key="2">
    <source>
        <dbReference type="Pfam" id="PF08975"/>
    </source>
</evidence>
<evidence type="ECO:0000256" key="1">
    <source>
        <dbReference type="SAM" id="MobiDB-lite"/>
    </source>
</evidence>
<protein>
    <recommendedName>
        <fullName evidence="2">DUF1868 domain-containing protein</fullName>
    </recommendedName>
</protein>
<organism evidence="3 4">
    <name type="scientific">Rhizobium esperanzae</name>
    <dbReference type="NCBI Taxonomy" id="1967781"/>
    <lineage>
        <taxon>Bacteria</taxon>
        <taxon>Pseudomonadati</taxon>
        <taxon>Pseudomonadota</taxon>
        <taxon>Alphaproteobacteria</taxon>
        <taxon>Hyphomicrobiales</taxon>
        <taxon>Rhizobiaceae</taxon>
        <taxon>Rhizobium/Agrobacterium group</taxon>
        <taxon>Rhizobium</taxon>
    </lineage>
</organism>
<dbReference type="Proteomes" id="UP000540909">
    <property type="component" value="Unassembled WGS sequence"/>
</dbReference>
<feature type="region of interest" description="Disordered" evidence="1">
    <location>
        <begin position="1"/>
        <end position="20"/>
    </location>
</feature>
<evidence type="ECO:0000313" key="4">
    <source>
        <dbReference type="Proteomes" id="UP000540909"/>
    </source>
</evidence>
<reference evidence="3 4" key="1">
    <citation type="submission" date="2020-08" db="EMBL/GenBank/DDBJ databases">
        <title>Genomic Encyclopedia of Type Strains, Phase IV (KMG-V): Genome sequencing to study the core and pangenomes of soil and plant-associated prokaryotes.</title>
        <authorList>
            <person name="Whitman W."/>
        </authorList>
    </citation>
    <scope>NUCLEOTIDE SEQUENCE [LARGE SCALE GENOMIC DNA]</scope>
    <source>
        <strain evidence="3 4">SEMIA 4089</strain>
    </source>
</reference>
<dbReference type="Pfam" id="PF08975">
    <property type="entry name" value="2H-phosphodiest"/>
    <property type="match status" value="1"/>
</dbReference>
<evidence type="ECO:0000313" key="3">
    <source>
        <dbReference type="EMBL" id="MBB4235721.1"/>
    </source>
</evidence>
<dbReference type="SUPFAM" id="SSF55144">
    <property type="entry name" value="LigT-like"/>
    <property type="match status" value="1"/>
</dbReference>
<dbReference type="RefSeq" id="WP_184469699.1">
    <property type="nucleotide sequence ID" value="NZ_JACIFY010000007.1"/>
</dbReference>
<feature type="compositionally biased region" description="Basic and acidic residues" evidence="1">
    <location>
        <begin position="1"/>
        <end position="10"/>
    </location>
</feature>
<dbReference type="Gene3D" id="3.90.1140.10">
    <property type="entry name" value="Cyclic phosphodiesterase"/>
    <property type="match status" value="1"/>
</dbReference>
<feature type="domain" description="DUF1868" evidence="2">
    <location>
        <begin position="27"/>
        <end position="139"/>
    </location>
</feature>
<sequence length="244" mass="27369">MQQSHEHQERQPSAGAYPAYPTGVHTKFNLDGSVRAFPGNTIICHLSPASRLYAALSGLYSALEQSDLAGLYTLLPPSSWHMTVFEGVCDQVRRPGFWPADLGLDATLAECDALFAEKLSAFNLGSEPPYRLRIAGWQPLKNGIALKLAAESTEETHLRQARDRLSDLLQLRHPRHEDYVFHLSIAYLIRHPDEEQRAALSALLYELLPRLPAEFELGAPEFCRFADMFAFNRQFFLQSRATGG</sequence>
<name>A0A7W6W4V2_9HYPH</name>